<dbReference type="Proteomes" id="UP001595764">
    <property type="component" value="Unassembled WGS sequence"/>
</dbReference>
<dbReference type="EMBL" id="JBHRWI010000011">
    <property type="protein sequence ID" value="MFC3510019.1"/>
    <property type="molecule type" value="Genomic_DNA"/>
</dbReference>
<name>A0ABV7QCT5_9PSEU</name>
<keyword evidence="3" id="KW-1185">Reference proteome</keyword>
<gene>
    <name evidence="2" type="ORF">ACFORO_07580</name>
</gene>
<evidence type="ECO:0000256" key="1">
    <source>
        <dbReference type="SAM" id="Phobius"/>
    </source>
</evidence>
<evidence type="ECO:0000313" key="3">
    <source>
        <dbReference type="Proteomes" id="UP001595764"/>
    </source>
</evidence>
<organism evidence="2 3">
    <name type="scientific">Amycolatopsis halotolerans</name>
    <dbReference type="NCBI Taxonomy" id="330083"/>
    <lineage>
        <taxon>Bacteria</taxon>
        <taxon>Bacillati</taxon>
        <taxon>Actinomycetota</taxon>
        <taxon>Actinomycetes</taxon>
        <taxon>Pseudonocardiales</taxon>
        <taxon>Pseudonocardiaceae</taxon>
        <taxon>Amycolatopsis</taxon>
    </lineage>
</organism>
<sequence length="102" mass="10581">MSEQPSTKAATAALVLGILSWLLVVGTHPSRSRGFGDALYWEPVPVLGPVVLPLLAIVFGHAGLHRTRPGAKSRGRATTALVLGYLALAFGAVRLVGIATAQ</sequence>
<accession>A0ABV7QCT5</accession>
<feature type="transmembrane region" description="Helical" evidence="1">
    <location>
        <begin position="77"/>
        <end position="99"/>
    </location>
</feature>
<reference evidence="3" key="1">
    <citation type="journal article" date="2019" name="Int. J. Syst. Evol. Microbiol.">
        <title>The Global Catalogue of Microorganisms (GCM) 10K type strain sequencing project: providing services to taxonomists for standard genome sequencing and annotation.</title>
        <authorList>
            <consortium name="The Broad Institute Genomics Platform"/>
            <consortium name="The Broad Institute Genome Sequencing Center for Infectious Disease"/>
            <person name="Wu L."/>
            <person name="Ma J."/>
        </authorList>
    </citation>
    <scope>NUCLEOTIDE SEQUENCE [LARGE SCALE GENOMIC DNA]</scope>
    <source>
        <strain evidence="3">CGMCC 4.7682</strain>
    </source>
</reference>
<keyword evidence="1" id="KW-0812">Transmembrane</keyword>
<keyword evidence="1" id="KW-0472">Membrane</keyword>
<comment type="caution">
    <text evidence="2">The sequence shown here is derived from an EMBL/GenBank/DDBJ whole genome shotgun (WGS) entry which is preliminary data.</text>
</comment>
<proteinExistence type="predicted"/>
<dbReference type="RefSeq" id="WP_377870700.1">
    <property type="nucleotide sequence ID" value="NZ_JBHMAY010000023.1"/>
</dbReference>
<feature type="transmembrane region" description="Helical" evidence="1">
    <location>
        <begin position="44"/>
        <end position="65"/>
    </location>
</feature>
<protein>
    <submittedName>
        <fullName evidence="2">DUF4190 domain-containing protein</fullName>
    </submittedName>
</protein>
<evidence type="ECO:0000313" key="2">
    <source>
        <dbReference type="EMBL" id="MFC3510019.1"/>
    </source>
</evidence>
<keyword evidence="1" id="KW-1133">Transmembrane helix</keyword>